<evidence type="ECO:0008006" key="4">
    <source>
        <dbReference type="Google" id="ProtNLM"/>
    </source>
</evidence>
<keyword evidence="3" id="KW-1185">Reference proteome</keyword>
<dbReference type="EMBL" id="SNZR01000013">
    <property type="protein sequence ID" value="TDR89544.1"/>
    <property type="molecule type" value="Genomic_DNA"/>
</dbReference>
<dbReference type="AlphaFoldDB" id="A0A4R7BUR4"/>
<comment type="caution">
    <text evidence="2">The sequence shown here is derived from an EMBL/GenBank/DDBJ whole genome shotgun (WGS) entry which is preliminary data.</text>
</comment>
<gene>
    <name evidence="2" type="ORF">EV668_2374</name>
</gene>
<dbReference type="InterPro" id="IPR006311">
    <property type="entry name" value="TAT_signal"/>
</dbReference>
<keyword evidence="1" id="KW-0732">Signal</keyword>
<evidence type="ECO:0000313" key="2">
    <source>
        <dbReference type="EMBL" id="TDR89544.1"/>
    </source>
</evidence>
<dbReference type="RefSeq" id="WP_133770235.1">
    <property type="nucleotide sequence ID" value="NZ_SNZR01000013.1"/>
</dbReference>
<feature type="chain" id="PRO_5020525950" description="Secreted protein" evidence="1">
    <location>
        <begin position="34"/>
        <end position="134"/>
    </location>
</feature>
<evidence type="ECO:0000313" key="3">
    <source>
        <dbReference type="Proteomes" id="UP000295122"/>
    </source>
</evidence>
<name>A0A4R7BUR4_9HYPH</name>
<sequence length="134" mass="14631">MSANPVARPQSRRAFIGALAVLPASAATASATAAPEPMSDLAAACLRTVERANWHDVSANVGRLSEADWDEWFRQQNEVWRRAIAEPSTGIRDIAAKAEMVRQDLDRFHPGAPDDEFKLLRLVLKEMAAMGGFA</sequence>
<proteinExistence type="predicted"/>
<dbReference type="PROSITE" id="PS51318">
    <property type="entry name" value="TAT"/>
    <property type="match status" value="1"/>
</dbReference>
<feature type="signal peptide" evidence="1">
    <location>
        <begin position="1"/>
        <end position="33"/>
    </location>
</feature>
<reference evidence="2 3" key="1">
    <citation type="submission" date="2019-03" db="EMBL/GenBank/DDBJ databases">
        <title>Genomic Encyclopedia of Type Strains, Phase IV (KMG-IV): sequencing the most valuable type-strain genomes for metagenomic binning, comparative biology and taxonomic classification.</title>
        <authorList>
            <person name="Goeker M."/>
        </authorList>
    </citation>
    <scope>NUCLEOTIDE SEQUENCE [LARGE SCALE GENOMIC DNA]</scope>
    <source>
        <strain evidence="2 3">DSM 25903</strain>
    </source>
</reference>
<organism evidence="2 3">
    <name type="scientific">Enterovirga rhinocerotis</name>
    <dbReference type="NCBI Taxonomy" id="1339210"/>
    <lineage>
        <taxon>Bacteria</taxon>
        <taxon>Pseudomonadati</taxon>
        <taxon>Pseudomonadota</taxon>
        <taxon>Alphaproteobacteria</taxon>
        <taxon>Hyphomicrobiales</taxon>
        <taxon>Methylobacteriaceae</taxon>
        <taxon>Enterovirga</taxon>
    </lineage>
</organism>
<dbReference type="Proteomes" id="UP000295122">
    <property type="component" value="Unassembled WGS sequence"/>
</dbReference>
<protein>
    <recommendedName>
        <fullName evidence="4">Secreted protein</fullName>
    </recommendedName>
</protein>
<accession>A0A4R7BUR4</accession>
<evidence type="ECO:0000256" key="1">
    <source>
        <dbReference type="SAM" id="SignalP"/>
    </source>
</evidence>